<keyword evidence="3" id="KW-0645">Protease</keyword>
<evidence type="ECO:0000256" key="6">
    <source>
        <dbReference type="ARBA" id="ARBA00023136"/>
    </source>
</evidence>
<feature type="domain" description="Peptidase S49" evidence="9">
    <location>
        <begin position="140"/>
        <end position="268"/>
    </location>
</feature>
<dbReference type="NCBIfam" id="TIGR00706">
    <property type="entry name" value="SppA_dom"/>
    <property type="match status" value="1"/>
</dbReference>
<dbReference type="InterPro" id="IPR029045">
    <property type="entry name" value="ClpP/crotonase-like_dom_sf"/>
</dbReference>
<keyword evidence="4" id="KW-0378">Hydrolase</keyword>
<dbReference type="SUPFAM" id="SSF52096">
    <property type="entry name" value="ClpP/crotonase"/>
    <property type="match status" value="2"/>
</dbReference>
<keyword evidence="8" id="KW-0812">Transmembrane</keyword>
<organism evidence="10 12">
    <name type="scientific">Capnocytophaga catalasegens</name>
    <dbReference type="NCBI Taxonomy" id="1004260"/>
    <lineage>
        <taxon>Bacteria</taxon>
        <taxon>Pseudomonadati</taxon>
        <taxon>Bacteroidota</taxon>
        <taxon>Flavobacteriia</taxon>
        <taxon>Flavobacteriales</taxon>
        <taxon>Flavobacteriaceae</taxon>
        <taxon>Capnocytophaga</taxon>
    </lineage>
</organism>
<dbReference type="PIRSF" id="PIRSF001217">
    <property type="entry name" value="Protease_4_SppA"/>
    <property type="match status" value="1"/>
</dbReference>
<dbReference type="InterPro" id="IPR047272">
    <property type="entry name" value="S49_SppA_C"/>
</dbReference>
<evidence type="ECO:0000256" key="2">
    <source>
        <dbReference type="ARBA" id="ARBA00008683"/>
    </source>
</evidence>
<keyword evidence="13" id="KW-1185">Reference proteome</keyword>
<dbReference type="CDD" id="cd07023">
    <property type="entry name" value="S49_Sppa_N_C"/>
    <property type="match status" value="1"/>
</dbReference>
<dbReference type="EMBL" id="BQKB01000050">
    <property type="protein sequence ID" value="GJM53838.1"/>
    <property type="molecule type" value="Genomic_DNA"/>
</dbReference>
<feature type="active site" description="Proton donor/acceptor" evidence="7">
    <location>
        <position position="191"/>
    </location>
</feature>
<dbReference type="GO" id="GO:0006465">
    <property type="term" value="P:signal peptide processing"/>
    <property type="evidence" value="ECO:0007669"/>
    <property type="project" value="InterPro"/>
</dbReference>
<dbReference type="InterPro" id="IPR002142">
    <property type="entry name" value="Peptidase_S49"/>
</dbReference>
<accession>A0AAV5ASR4</accession>
<evidence type="ECO:0000313" key="13">
    <source>
        <dbReference type="Proteomes" id="UP001208692"/>
    </source>
</evidence>
<keyword evidence="5" id="KW-0720">Serine protease</keyword>
<gene>
    <name evidence="10" type="primary">sppA</name>
    <name evidence="10" type="ORF">RCZ15_12940</name>
    <name evidence="11" type="ORF">RCZ16_21540</name>
</gene>
<evidence type="ECO:0000256" key="1">
    <source>
        <dbReference type="ARBA" id="ARBA00004370"/>
    </source>
</evidence>
<dbReference type="Gene3D" id="3.90.226.10">
    <property type="entry name" value="2-enoyl-CoA Hydratase, Chain A, domain 1"/>
    <property type="match status" value="4"/>
</dbReference>
<keyword evidence="8" id="KW-1133">Transmembrane helix</keyword>
<dbReference type="InterPro" id="IPR004634">
    <property type="entry name" value="Pept_S49_pIV"/>
</dbReference>
<feature type="transmembrane region" description="Helical" evidence="8">
    <location>
        <begin position="7"/>
        <end position="31"/>
    </location>
</feature>
<comment type="subcellular location">
    <subcellularLocation>
        <location evidence="1">Membrane</location>
    </subcellularLocation>
</comment>
<evidence type="ECO:0000256" key="5">
    <source>
        <dbReference type="ARBA" id="ARBA00022825"/>
    </source>
</evidence>
<dbReference type="PANTHER" id="PTHR33209">
    <property type="entry name" value="PROTEASE 4"/>
    <property type="match status" value="1"/>
</dbReference>
<dbReference type="EMBL" id="BQKA01000024">
    <property type="protein sequence ID" value="GJM50321.1"/>
    <property type="molecule type" value="Genomic_DNA"/>
</dbReference>
<dbReference type="PANTHER" id="PTHR33209:SF1">
    <property type="entry name" value="PEPTIDASE S49 DOMAIN-CONTAINING PROTEIN"/>
    <property type="match status" value="1"/>
</dbReference>
<evidence type="ECO:0000313" key="10">
    <source>
        <dbReference type="EMBL" id="GJM50321.1"/>
    </source>
</evidence>
<dbReference type="Pfam" id="PF01343">
    <property type="entry name" value="Peptidase_S49"/>
    <property type="match status" value="2"/>
</dbReference>
<keyword evidence="6 8" id="KW-0472">Membrane</keyword>
<protein>
    <submittedName>
        <fullName evidence="10">Signal peptide peptidase SppA</fullName>
    </submittedName>
</protein>
<dbReference type="GO" id="GO:0008236">
    <property type="term" value="F:serine-type peptidase activity"/>
    <property type="evidence" value="ECO:0007669"/>
    <property type="project" value="UniProtKB-KW"/>
</dbReference>
<comment type="caution">
    <text evidence="10">The sequence shown here is derived from an EMBL/GenBank/DDBJ whole genome shotgun (WGS) entry which is preliminary data.</text>
</comment>
<dbReference type="NCBIfam" id="TIGR00705">
    <property type="entry name" value="SppA_67K"/>
    <property type="match status" value="1"/>
</dbReference>
<name>A0AAV5ASR4_9FLAO</name>
<evidence type="ECO:0000256" key="4">
    <source>
        <dbReference type="ARBA" id="ARBA00022801"/>
    </source>
</evidence>
<evidence type="ECO:0000313" key="11">
    <source>
        <dbReference type="EMBL" id="GJM53838.1"/>
    </source>
</evidence>
<dbReference type="InterPro" id="IPR004635">
    <property type="entry name" value="Pept_S49_SppA"/>
</dbReference>
<dbReference type="AlphaFoldDB" id="A0AAV5ASR4"/>
<reference evidence="10 13" key="1">
    <citation type="submission" date="2021-11" db="EMBL/GenBank/DDBJ databases">
        <title>Draft genome sequence of Capnocytophaga sp. strain KC07075 isolated from cat oral cavity.</title>
        <authorList>
            <person name="Suzuki M."/>
            <person name="Imaoka K."/>
            <person name="Kimura M."/>
            <person name="Morikawa S."/>
            <person name="Maeda K."/>
        </authorList>
    </citation>
    <scope>NUCLEOTIDE SEQUENCE</scope>
    <source>
        <strain evidence="10">KC07075</strain>
        <strain evidence="11 13">KC07079</strain>
    </source>
</reference>
<proteinExistence type="inferred from homology"/>
<evidence type="ECO:0000256" key="3">
    <source>
        <dbReference type="ARBA" id="ARBA00022670"/>
    </source>
</evidence>
<evidence type="ECO:0000256" key="8">
    <source>
        <dbReference type="SAM" id="Phobius"/>
    </source>
</evidence>
<dbReference type="RefSeq" id="WP_264847607.1">
    <property type="nucleotide sequence ID" value="NZ_BPMA01000065.1"/>
</dbReference>
<feature type="active site" description="Nucleophile" evidence="7">
    <location>
        <position position="388"/>
    </location>
</feature>
<dbReference type="InterPro" id="IPR047217">
    <property type="entry name" value="S49_SppA_67K_type_N"/>
</dbReference>
<evidence type="ECO:0000256" key="7">
    <source>
        <dbReference type="PIRSR" id="PIRSR001217-1"/>
    </source>
</evidence>
<dbReference type="Proteomes" id="UP001207736">
    <property type="component" value="Unassembled WGS sequence"/>
</dbReference>
<dbReference type="CDD" id="cd07018">
    <property type="entry name" value="S49_SppA_67K_type"/>
    <property type="match status" value="1"/>
</dbReference>
<evidence type="ECO:0000259" key="9">
    <source>
        <dbReference type="Pfam" id="PF01343"/>
    </source>
</evidence>
<sequence length="594" mass="66875">MNFLKNILASIIGVMIAIGIFFFLLIVFISLAGSGMESKISVKDNSILVLNFEEKVNDFAQKVIIEDFDFDDQDYNGLNLIIKAIQYAKTDDKIKGISIKSAEGIQGYAQLKELRDAVADFKNSGKFIYSFNQQDMISQRDYYLQSVADSIFIGVTSQIMLQGLGANVNYYKDFQEKIGIKMEVFRHGKYKSAVEPYLDNKMSDANREQITERLLSIWNNYTETIQKSRNISKEKLNQIADSLGGRTPKLALQNKLIDGVRYRDQYEKLLCKSTKTDKVKDLNFISIEKYTEAVAQKLKNEKKKDQRIAVIYAEGTIVSGKSDSNVVGDETIIEALREAREEEKVKAIILRINSPGGSALASELIHREIELTKKEKPVYVSMSNLAASGGYYIACNANRIFADAETITGSIGVFMTIPNVAALSEKIGITNEQVGTNRYSTGIYRGYNIEEVTSPEVTKLITEGIEEFYNTFVQRVAEGRKMSPEAVNEIAQGRVWTGTDALKNGLIDEIGSLQDVLSYVAKEHNIKEYSTNVYPVFKLNFKELLKKKSPFSINTEEIISNEIGKEAYKTLKKIQQMGQIEGLQARLPYDIEIK</sequence>
<evidence type="ECO:0000313" key="12">
    <source>
        <dbReference type="Proteomes" id="UP001207736"/>
    </source>
</evidence>
<feature type="domain" description="Peptidase S49" evidence="9">
    <location>
        <begin position="372"/>
        <end position="526"/>
    </location>
</feature>
<dbReference type="GO" id="GO:0016020">
    <property type="term" value="C:membrane"/>
    <property type="evidence" value="ECO:0007669"/>
    <property type="project" value="UniProtKB-SubCell"/>
</dbReference>
<comment type="similarity">
    <text evidence="2">Belongs to the peptidase S49 family.</text>
</comment>
<dbReference type="Proteomes" id="UP001208692">
    <property type="component" value="Unassembled WGS sequence"/>
</dbReference>